<evidence type="ECO:0000313" key="9">
    <source>
        <dbReference type="Proteomes" id="UP000694546"/>
    </source>
</evidence>
<feature type="region of interest" description="Disordered" evidence="5">
    <location>
        <begin position="299"/>
        <end position="321"/>
    </location>
</feature>
<dbReference type="FunFam" id="3.30.70.270:FF:000003">
    <property type="entry name" value="Transposon Ty3-G Gag-Pol polyprotein"/>
    <property type="match status" value="1"/>
</dbReference>
<dbReference type="Pfam" id="PF00665">
    <property type="entry name" value="rve"/>
    <property type="match status" value="1"/>
</dbReference>
<dbReference type="Gene3D" id="3.30.70.270">
    <property type="match status" value="2"/>
</dbReference>
<dbReference type="Gene3D" id="1.10.340.70">
    <property type="match status" value="1"/>
</dbReference>
<feature type="domain" description="Reverse transcriptase" evidence="6">
    <location>
        <begin position="1"/>
        <end position="82"/>
    </location>
</feature>
<dbReference type="InterPro" id="IPR012337">
    <property type="entry name" value="RNaseH-like_sf"/>
</dbReference>
<keyword evidence="9" id="KW-1185">Reference proteome</keyword>
<dbReference type="Pfam" id="PF17921">
    <property type="entry name" value="Integrase_H2C2"/>
    <property type="match status" value="1"/>
</dbReference>
<evidence type="ECO:0000256" key="5">
    <source>
        <dbReference type="SAM" id="MobiDB-lite"/>
    </source>
</evidence>
<proteinExistence type="inferred from homology"/>
<evidence type="ECO:0000256" key="1">
    <source>
        <dbReference type="ARBA" id="ARBA00010879"/>
    </source>
</evidence>
<feature type="domain" description="Integrase catalytic" evidence="7">
    <location>
        <begin position="496"/>
        <end position="628"/>
    </location>
</feature>
<dbReference type="InterPro" id="IPR001584">
    <property type="entry name" value="Integrase_cat-core"/>
</dbReference>
<dbReference type="Ensembl" id="ENSGMOT00000061633.1">
    <property type="protein sequence ID" value="ENSGMOP00000053762.1"/>
    <property type="gene ID" value="ENSGMOG00000030105.1"/>
</dbReference>
<dbReference type="GO" id="GO:0003676">
    <property type="term" value="F:nucleic acid binding"/>
    <property type="evidence" value="ECO:0007669"/>
    <property type="project" value="InterPro"/>
</dbReference>
<organism evidence="8 9">
    <name type="scientific">Gadus morhua</name>
    <name type="common">Atlantic cod</name>
    <dbReference type="NCBI Taxonomy" id="8049"/>
    <lineage>
        <taxon>Eukaryota</taxon>
        <taxon>Metazoa</taxon>
        <taxon>Chordata</taxon>
        <taxon>Craniata</taxon>
        <taxon>Vertebrata</taxon>
        <taxon>Euteleostomi</taxon>
        <taxon>Actinopterygii</taxon>
        <taxon>Neopterygii</taxon>
        <taxon>Teleostei</taxon>
        <taxon>Neoteleostei</taxon>
        <taxon>Acanthomorphata</taxon>
        <taxon>Zeiogadaria</taxon>
        <taxon>Gadariae</taxon>
        <taxon>Gadiformes</taxon>
        <taxon>Gadoidei</taxon>
        <taxon>Gadidae</taxon>
        <taxon>Gadus</taxon>
    </lineage>
</organism>
<keyword evidence="3" id="KW-0511">Multifunctional enzyme</keyword>
<dbReference type="FunFam" id="3.30.70.270:FF:000020">
    <property type="entry name" value="Transposon Tf2-6 polyprotein-like Protein"/>
    <property type="match status" value="1"/>
</dbReference>
<dbReference type="GeneTree" id="ENSGT01100000263500"/>
<dbReference type="InterPro" id="IPR043502">
    <property type="entry name" value="DNA/RNA_pol_sf"/>
</dbReference>
<dbReference type="InterPro" id="IPR041588">
    <property type="entry name" value="Integrase_H2C2"/>
</dbReference>
<feature type="compositionally biased region" description="Polar residues" evidence="5">
    <location>
        <begin position="299"/>
        <end position="316"/>
    </location>
</feature>
<dbReference type="CDD" id="cd09274">
    <property type="entry name" value="RNase_HI_RT_Ty3"/>
    <property type="match status" value="1"/>
</dbReference>
<dbReference type="InterPro" id="IPR036397">
    <property type="entry name" value="RNaseH_sf"/>
</dbReference>
<dbReference type="OMA" id="FRSECEN"/>
<dbReference type="FunFam" id="3.10.20.370:FF:000001">
    <property type="entry name" value="Retrovirus-related Pol polyprotein from transposon 17.6-like protein"/>
    <property type="match status" value="1"/>
</dbReference>
<evidence type="ECO:0000256" key="3">
    <source>
        <dbReference type="ARBA" id="ARBA00023268"/>
    </source>
</evidence>
<sequence>MPFGLCNAPSTFQRLMERIFGDQHCQSLLLYLDDIVVFSSTVTEHVERLESVLGRLQQENLKAKWEKCCFFKPEVSYLGHIISKDGVSTDPRKIDVVSKWQRPNHVSELRSFLGFASYYRRFIDGFAKLAAPLHRLVAEINGTKSRRPSKESLLVTWTEECGQSFEGLKSRFVSAPVLAYANFSLPFILEVDASYSGLGAVLSQNQDGRVRPIAYASRGLRPTERNMSNYSSMKLEFLALKWALTEIFRDYLLGQKCVVFTDNHPLSHLSTAKLGATEQRWASQLAAFDFTIKYRPGRSNQNADALSRQHPPSATDSKLVASGSHVPEPLKQFFKPDQTIRATQATITVFPSHSPSDLCTLQEVDPAIKEFLRFWTRKKGPDAAERHQTSKEVLGLVRQWDRMMQKDGVLHRTVCHPKAGDLLQLVLPMSLKNQVLHQLHQEHGHQGVERTTDLVRQRCYWPGMHQDIKQWCLDCERCQVAKDTHPATRTYMGHLLASRPNQILAVDFTTLEPSRNGMDNVLVMTDVFSKYTQAVPTHDQRATTVAQVLVNEWFYKFGVPGRIHSDQGRNFESQLIQQLCGMYGIDTSHTTPYHPAGNGQCERFNRTLHNLLRTLPVPKKRDWSCYLP</sequence>
<dbReference type="EC" id="3.1.26.4" evidence="2"/>
<reference evidence="8" key="2">
    <citation type="submission" date="2025-09" db="UniProtKB">
        <authorList>
            <consortium name="Ensembl"/>
        </authorList>
    </citation>
    <scope>IDENTIFICATION</scope>
</reference>
<dbReference type="GO" id="GO:0004523">
    <property type="term" value="F:RNA-DNA hybrid ribonuclease activity"/>
    <property type="evidence" value="ECO:0007669"/>
    <property type="project" value="UniProtKB-EC"/>
</dbReference>
<dbReference type="AlphaFoldDB" id="A0A8C5C0T7"/>
<dbReference type="Gene3D" id="3.30.420.10">
    <property type="entry name" value="Ribonuclease H-like superfamily/Ribonuclease H"/>
    <property type="match status" value="1"/>
</dbReference>
<dbReference type="PROSITE" id="PS50994">
    <property type="entry name" value="INTEGRASE"/>
    <property type="match status" value="1"/>
</dbReference>
<evidence type="ECO:0000259" key="7">
    <source>
        <dbReference type="PROSITE" id="PS50994"/>
    </source>
</evidence>
<dbReference type="Gene3D" id="3.10.20.370">
    <property type="match status" value="1"/>
</dbReference>
<dbReference type="InterPro" id="IPR043128">
    <property type="entry name" value="Rev_trsase/Diguanyl_cyclase"/>
</dbReference>
<comment type="similarity">
    <text evidence="1">Belongs to the beta type-B retroviral polymerase family. HERV class-II K(HML-2) pol subfamily.</text>
</comment>
<protein>
    <recommendedName>
        <fullName evidence="4">Gypsy retrotransposon integrase-like protein 1</fullName>
        <ecNumber evidence="2">3.1.26.4</ecNumber>
    </recommendedName>
</protein>
<dbReference type="GO" id="GO:0015074">
    <property type="term" value="P:DNA integration"/>
    <property type="evidence" value="ECO:0007669"/>
    <property type="project" value="InterPro"/>
</dbReference>
<dbReference type="Pfam" id="PF00078">
    <property type="entry name" value="RVT_1"/>
    <property type="match status" value="1"/>
</dbReference>
<evidence type="ECO:0000256" key="4">
    <source>
        <dbReference type="ARBA" id="ARBA00039658"/>
    </source>
</evidence>
<dbReference type="CDD" id="cd01647">
    <property type="entry name" value="RT_LTR"/>
    <property type="match status" value="1"/>
</dbReference>
<accession>A0A8C5C0T7</accession>
<dbReference type="InterPro" id="IPR050951">
    <property type="entry name" value="Retrovirus_Pol_polyprotein"/>
</dbReference>
<evidence type="ECO:0000259" key="6">
    <source>
        <dbReference type="PROSITE" id="PS50878"/>
    </source>
</evidence>
<dbReference type="SUPFAM" id="SSF56672">
    <property type="entry name" value="DNA/RNA polymerases"/>
    <property type="match status" value="1"/>
</dbReference>
<dbReference type="PANTHER" id="PTHR37984:SF5">
    <property type="entry name" value="PROTEIN NYNRIN-LIKE"/>
    <property type="match status" value="1"/>
</dbReference>
<dbReference type="InterPro" id="IPR041577">
    <property type="entry name" value="RT_RNaseH_2"/>
</dbReference>
<dbReference type="Pfam" id="PF17919">
    <property type="entry name" value="RT_RNaseH_2"/>
    <property type="match status" value="1"/>
</dbReference>
<dbReference type="PROSITE" id="PS50878">
    <property type="entry name" value="RT_POL"/>
    <property type="match status" value="1"/>
</dbReference>
<evidence type="ECO:0000256" key="2">
    <source>
        <dbReference type="ARBA" id="ARBA00012180"/>
    </source>
</evidence>
<dbReference type="SUPFAM" id="SSF53098">
    <property type="entry name" value="Ribonuclease H-like"/>
    <property type="match status" value="1"/>
</dbReference>
<name>A0A8C5C0T7_GADMO</name>
<evidence type="ECO:0000313" key="8">
    <source>
        <dbReference type="Ensembl" id="ENSGMOP00000053762.1"/>
    </source>
</evidence>
<dbReference type="Proteomes" id="UP000694546">
    <property type="component" value="Chromosome 11"/>
</dbReference>
<reference evidence="8" key="1">
    <citation type="submission" date="2025-08" db="UniProtKB">
        <authorList>
            <consortium name="Ensembl"/>
        </authorList>
    </citation>
    <scope>IDENTIFICATION</scope>
</reference>
<dbReference type="PANTHER" id="PTHR37984">
    <property type="entry name" value="PROTEIN CBG26694"/>
    <property type="match status" value="1"/>
</dbReference>
<dbReference type="FunFam" id="3.30.420.10:FF:000032">
    <property type="entry name" value="Retrovirus-related Pol polyprotein from transposon 297-like Protein"/>
    <property type="match status" value="1"/>
</dbReference>
<dbReference type="InterPro" id="IPR000477">
    <property type="entry name" value="RT_dom"/>
</dbReference>
<dbReference type="FunFam" id="1.10.340.70:FF:000001">
    <property type="entry name" value="Retrovirus-related Pol polyprotein from transposon gypsy-like Protein"/>
    <property type="match status" value="1"/>
</dbReference>